<keyword evidence="5 10" id="KW-0812">Transmembrane</keyword>
<feature type="transmembrane region" description="Helical" evidence="10">
    <location>
        <begin position="811"/>
        <end position="844"/>
    </location>
</feature>
<feature type="transmembrane region" description="Helical" evidence="10">
    <location>
        <begin position="749"/>
        <end position="767"/>
    </location>
</feature>
<dbReference type="InterPro" id="IPR002123">
    <property type="entry name" value="Plipid/glycerol_acylTrfase"/>
</dbReference>
<feature type="transmembrane region" description="Helical" evidence="10">
    <location>
        <begin position="716"/>
        <end position="737"/>
    </location>
</feature>
<evidence type="ECO:0000256" key="4">
    <source>
        <dbReference type="ARBA" id="ARBA00022475"/>
    </source>
</evidence>
<feature type="transmembrane region" description="Helical" evidence="10">
    <location>
        <begin position="904"/>
        <end position="922"/>
    </location>
</feature>
<dbReference type="InterPro" id="IPR052017">
    <property type="entry name" value="TSUP"/>
</dbReference>
<keyword evidence="9" id="KW-0442">Lipid degradation</keyword>
<keyword evidence="9" id="KW-0378">Hydrolase</keyword>
<keyword evidence="7 9" id="KW-0443">Lipid metabolism</keyword>
<evidence type="ECO:0000256" key="7">
    <source>
        <dbReference type="ARBA" id="ARBA00023098"/>
    </source>
</evidence>
<feature type="short sequence motif" description="GXSXG" evidence="9">
    <location>
        <begin position="17"/>
        <end position="21"/>
    </location>
</feature>
<dbReference type="Proteomes" id="UP001324287">
    <property type="component" value="Chromosome"/>
</dbReference>
<dbReference type="Pfam" id="PF01734">
    <property type="entry name" value="Patatin"/>
    <property type="match status" value="1"/>
</dbReference>
<comment type="caution">
    <text evidence="9">Lacks conserved residue(s) required for the propagation of feature annotation.</text>
</comment>
<feature type="transmembrane region" description="Helical" evidence="10">
    <location>
        <begin position="773"/>
        <end position="791"/>
    </location>
</feature>
<proteinExistence type="inferred from homology"/>
<name>A0ABZ1B6X7_9ACTN</name>
<dbReference type="CDD" id="cd07990">
    <property type="entry name" value="LPLAT_LCLAT1-like"/>
    <property type="match status" value="1"/>
</dbReference>
<sequence>MLRALFEHGIRPDLIVGTSVGAINGALAAGDPTPEGAERLRRLWEELTSQGVFAGSVLSRMGTLVRTRTHVHPREPLRDLLAAHLPARTFAELQVPFQCVAASIERAAEHWFTDGALVDAVLASCAVPGLLPPVELDGEHYLDGGLVHSIPVGRAVALGADTVYVLHVGRIDRPLHPPTRPWEVATVAFEIARRHRFAADLAALPPGVTVHLLPSGTPRPAPPTCGTGTSPASSPASSGLTRRPPTTWLDPARRGTGAAEVLPPRPVRRVTGPLLVAALVAAVLLLPVLVLVAAVVSVFVPGRWRALRLLGFALAYLALEVAGLLAAAVLWVCSGFGRRLDSPRSRAAHYTVLRLFLASLMRVAQRLFALRLVTDGTSWSPLDDGVPGSTNAMVVLSRHAGPGDSFLLVHTLMNRDHLRQPRIVLKDVLQLEPLIDVYLNRLPNHFVGADPAAGAGSAQAIADLARDLGEEDALLIFPEGANFTPRRRFRAIQRLRDRGLLSAMRRAETMRHVLPPRPAGVRAALHAAPHADVVFVAHTGLEHLSTVRDLWRELPMDKTLHLRWWFVPAADVPRDEAEQTDWLYHWWETVDDWIASTQEQESTRARASRPAQWASTPRGESPISHPSRGRGAGVVTETLPQTAVPRPGPGRVRGAGGQDRDDGCVPGRPAARGTDPGVLLLVLVAALAAGWIDAVVGGGGLLQLPALLLVPGMSPVQALATNKLASIFGTTTSAVTYYRRVHPDLRTALPMAAVALVCSFAGASVAAALPASVFKPIIVAALIAIAVFTVLRPSLGEVTALRHSGRRHHVVAAGLGAGIGFYDGILGPGTGSFLVFAMVSLLGYDFLNASAKAKIVNVATNLGALLFFVPYGAIFWVMGLMLGAANMLGAYFGSRMATARGSRFIRIVFLLVVTALVGRLGWDVWVENLRPLMG</sequence>
<evidence type="ECO:0000256" key="3">
    <source>
        <dbReference type="ARBA" id="ARBA00022448"/>
    </source>
</evidence>
<reference evidence="13 14" key="1">
    <citation type="submission" date="2023-12" db="EMBL/GenBank/DDBJ databases">
        <title>Blastococcus brunescens sp. nov., an actonobacterium isolated from sandstone collected in sahara desert.</title>
        <authorList>
            <person name="Gtari M."/>
            <person name="Ghodhbane F."/>
        </authorList>
    </citation>
    <scope>NUCLEOTIDE SEQUENCE [LARGE SCALE GENOMIC DNA]</scope>
    <source>
        <strain evidence="13 14">BMG 8361</strain>
    </source>
</reference>
<evidence type="ECO:0000256" key="8">
    <source>
        <dbReference type="ARBA" id="ARBA00023136"/>
    </source>
</evidence>
<dbReference type="Pfam" id="PF01925">
    <property type="entry name" value="TauE"/>
    <property type="match status" value="1"/>
</dbReference>
<feature type="transmembrane region" description="Helical" evidence="10">
    <location>
        <begin position="274"/>
        <end position="300"/>
    </location>
</feature>
<feature type="transmembrane region" description="Helical" evidence="10">
    <location>
        <begin position="864"/>
        <end position="892"/>
    </location>
</feature>
<dbReference type="InterPro" id="IPR002641">
    <property type="entry name" value="PNPLA_dom"/>
</dbReference>
<dbReference type="CDD" id="cd07209">
    <property type="entry name" value="Pat_hypo_Ecoli_Z1214_like"/>
    <property type="match status" value="1"/>
</dbReference>
<feature type="domain" description="PNPLA" evidence="12">
    <location>
        <begin position="1"/>
        <end position="156"/>
    </location>
</feature>
<keyword evidence="8 10" id="KW-0472">Membrane</keyword>
<feature type="region of interest" description="Disordered" evidence="11">
    <location>
        <begin position="598"/>
        <end position="662"/>
    </location>
</feature>
<dbReference type="PROSITE" id="PS51635">
    <property type="entry name" value="PNPLA"/>
    <property type="match status" value="1"/>
</dbReference>
<evidence type="ECO:0000313" key="13">
    <source>
        <dbReference type="EMBL" id="WRL66562.1"/>
    </source>
</evidence>
<feature type="transmembrane region" description="Helical" evidence="10">
    <location>
        <begin position="312"/>
        <end position="336"/>
    </location>
</feature>
<dbReference type="Pfam" id="PF01553">
    <property type="entry name" value="Acyltransferase"/>
    <property type="match status" value="1"/>
</dbReference>
<protein>
    <recommendedName>
        <fullName evidence="10">Probable membrane transporter protein</fullName>
    </recommendedName>
</protein>
<evidence type="ECO:0000256" key="10">
    <source>
        <dbReference type="RuleBase" id="RU363041"/>
    </source>
</evidence>
<feature type="compositionally biased region" description="Low complexity" evidence="11">
    <location>
        <begin position="226"/>
        <end position="239"/>
    </location>
</feature>
<feature type="active site" description="Proton acceptor" evidence="9">
    <location>
        <position position="143"/>
    </location>
</feature>
<comment type="similarity">
    <text evidence="2 10">Belongs to the 4-toluene sulfonate uptake permease (TSUP) (TC 2.A.102) family.</text>
</comment>
<feature type="transmembrane region" description="Helical" evidence="10">
    <location>
        <begin position="678"/>
        <end position="704"/>
    </location>
</feature>
<dbReference type="InterPro" id="IPR016035">
    <property type="entry name" value="Acyl_Trfase/lysoPLipase"/>
</dbReference>
<evidence type="ECO:0000256" key="5">
    <source>
        <dbReference type="ARBA" id="ARBA00022692"/>
    </source>
</evidence>
<dbReference type="RefSeq" id="WP_324277874.1">
    <property type="nucleotide sequence ID" value="NZ_CP141261.1"/>
</dbReference>
<evidence type="ECO:0000256" key="1">
    <source>
        <dbReference type="ARBA" id="ARBA00004651"/>
    </source>
</evidence>
<accession>A0ABZ1B6X7</accession>
<dbReference type="InterPro" id="IPR002781">
    <property type="entry name" value="TM_pro_TauE-like"/>
</dbReference>
<keyword evidence="4 10" id="KW-1003">Cell membrane</keyword>
<feature type="active site" description="Nucleophile" evidence="9">
    <location>
        <position position="19"/>
    </location>
</feature>
<keyword evidence="3" id="KW-0813">Transport</keyword>
<evidence type="ECO:0000256" key="11">
    <source>
        <dbReference type="SAM" id="MobiDB-lite"/>
    </source>
</evidence>
<evidence type="ECO:0000256" key="9">
    <source>
        <dbReference type="PROSITE-ProRule" id="PRU01161"/>
    </source>
</evidence>
<dbReference type="PANTHER" id="PTHR30269">
    <property type="entry name" value="TRANSMEMBRANE PROTEIN YFCA"/>
    <property type="match status" value="1"/>
</dbReference>
<dbReference type="Gene3D" id="3.40.1090.10">
    <property type="entry name" value="Cytosolic phospholipase A2 catalytic domain"/>
    <property type="match status" value="2"/>
</dbReference>
<keyword evidence="14" id="KW-1185">Reference proteome</keyword>
<comment type="subcellular location">
    <subcellularLocation>
        <location evidence="1 10">Cell membrane</location>
        <topology evidence="1 10">Multi-pass membrane protein</topology>
    </subcellularLocation>
</comment>
<dbReference type="SUPFAM" id="SSF52151">
    <property type="entry name" value="FabD/lysophospholipase-like"/>
    <property type="match status" value="1"/>
</dbReference>
<dbReference type="EMBL" id="CP141261">
    <property type="protein sequence ID" value="WRL66562.1"/>
    <property type="molecule type" value="Genomic_DNA"/>
</dbReference>
<feature type="short sequence motif" description="DGA/G" evidence="9">
    <location>
        <begin position="143"/>
        <end position="145"/>
    </location>
</feature>
<evidence type="ECO:0000313" key="14">
    <source>
        <dbReference type="Proteomes" id="UP001324287"/>
    </source>
</evidence>
<dbReference type="PANTHER" id="PTHR30269:SF0">
    <property type="entry name" value="MEMBRANE TRANSPORTER PROTEIN YFCA-RELATED"/>
    <property type="match status" value="1"/>
</dbReference>
<evidence type="ECO:0000256" key="6">
    <source>
        <dbReference type="ARBA" id="ARBA00022989"/>
    </source>
</evidence>
<organism evidence="13 14">
    <name type="scientific">Blastococcus brunescens</name>
    <dbReference type="NCBI Taxonomy" id="1564165"/>
    <lineage>
        <taxon>Bacteria</taxon>
        <taxon>Bacillati</taxon>
        <taxon>Actinomycetota</taxon>
        <taxon>Actinomycetes</taxon>
        <taxon>Geodermatophilales</taxon>
        <taxon>Geodermatophilaceae</taxon>
        <taxon>Blastococcus</taxon>
    </lineage>
</organism>
<evidence type="ECO:0000259" key="12">
    <source>
        <dbReference type="PROSITE" id="PS51635"/>
    </source>
</evidence>
<dbReference type="SMART" id="SM00563">
    <property type="entry name" value="PlsC"/>
    <property type="match status" value="1"/>
</dbReference>
<gene>
    <name evidence="13" type="ORF">U6N30_14870</name>
</gene>
<keyword evidence="6 10" id="KW-1133">Transmembrane helix</keyword>
<feature type="region of interest" description="Disordered" evidence="11">
    <location>
        <begin position="214"/>
        <end position="260"/>
    </location>
</feature>
<evidence type="ECO:0000256" key="2">
    <source>
        <dbReference type="ARBA" id="ARBA00009142"/>
    </source>
</evidence>